<protein>
    <submittedName>
        <fullName evidence="2">Uncharacterized protein</fullName>
    </submittedName>
</protein>
<gene>
    <name evidence="2" type="ORF">RRG08_012897</name>
</gene>
<sequence>MEKEDVRTVQRKRRRNRPQPHQVEPAGPSFIHHAAPLRPWRVTGPVAVTVTEKILRLWAFDDLLARRLNEMRRRIKE</sequence>
<organism evidence="2 3">
    <name type="scientific">Elysia crispata</name>
    <name type="common">lettuce slug</name>
    <dbReference type="NCBI Taxonomy" id="231223"/>
    <lineage>
        <taxon>Eukaryota</taxon>
        <taxon>Metazoa</taxon>
        <taxon>Spiralia</taxon>
        <taxon>Lophotrochozoa</taxon>
        <taxon>Mollusca</taxon>
        <taxon>Gastropoda</taxon>
        <taxon>Heterobranchia</taxon>
        <taxon>Euthyneura</taxon>
        <taxon>Panpulmonata</taxon>
        <taxon>Sacoglossa</taxon>
        <taxon>Placobranchoidea</taxon>
        <taxon>Plakobranchidae</taxon>
        <taxon>Elysia</taxon>
    </lineage>
</organism>
<name>A0AAE0YH44_9GAST</name>
<reference evidence="2" key="1">
    <citation type="journal article" date="2023" name="G3 (Bethesda)">
        <title>A reference genome for the long-term kleptoplast-retaining sea slug Elysia crispata morphotype clarki.</title>
        <authorList>
            <person name="Eastman K.E."/>
            <person name="Pendleton A.L."/>
            <person name="Shaikh M.A."/>
            <person name="Suttiyut T."/>
            <person name="Ogas R."/>
            <person name="Tomko P."/>
            <person name="Gavelis G."/>
            <person name="Widhalm J.R."/>
            <person name="Wisecaver J.H."/>
        </authorList>
    </citation>
    <scope>NUCLEOTIDE SEQUENCE</scope>
    <source>
        <strain evidence="2">ECLA1</strain>
    </source>
</reference>
<evidence type="ECO:0000313" key="3">
    <source>
        <dbReference type="Proteomes" id="UP001283361"/>
    </source>
</evidence>
<dbReference type="AlphaFoldDB" id="A0AAE0YH44"/>
<proteinExistence type="predicted"/>
<keyword evidence="3" id="KW-1185">Reference proteome</keyword>
<dbReference type="EMBL" id="JAWDGP010006228">
    <property type="protein sequence ID" value="KAK3745317.1"/>
    <property type="molecule type" value="Genomic_DNA"/>
</dbReference>
<evidence type="ECO:0000313" key="2">
    <source>
        <dbReference type="EMBL" id="KAK3745317.1"/>
    </source>
</evidence>
<accession>A0AAE0YH44</accession>
<feature type="region of interest" description="Disordered" evidence="1">
    <location>
        <begin position="1"/>
        <end position="30"/>
    </location>
</feature>
<dbReference type="Proteomes" id="UP001283361">
    <property type="component" value="Unassembled WGS sequence"/>
</dbReference>
<comment type="caution">
    <text evidence="2">The sequence shown here is derived from an EMBL/GenBank/DDBJ whole genome shotgun (WGS) entry which is preliminary data.</text>
</comment>
<evidence type="ECO:0000256" key="1">
    <source>
        <dbReference type="SAM" id="MobiDB-lite"/>
    </source>
</evidence>
<feature type="compositionally biased region" description="Basic residues" evidence="1">
    <location>
        <begin position="9"/>
        <end position="18"/>
    </location>
</feature>